<proteinExistence type="predicted"/>
<accession>V4JKV9</accession>
<sequence>MENNIKLGSAEEQQIAQQKNAKMTLRNEINYYVADTDSLVGTASDLAHLLLTELSGFVNKLSEANSLAEMRASTESLKNAIGAVENKVASAEVVFPYQAKLPLSVIDEVVQRANGVSQLINKQNNQS</sequence>
<evidence type="ECO:0000313" key="1">
    <source>
        <dbReference type="EMBL" id="ESP95482.1"/>
    </source>
</evidence>
<dbReference type="GeneID" id="29920751"/>
<organism evidence="1 2">
    <name type="scientific">Pseudoalteromonas luteoviolacea (strain 2ta16)</name>
    <dbReference type="NCBI Taxonomy" id="1353533"/>
    <lineage>
        <taxon>Bacteria</taxon>
        <taxon>Pseudomonadati</taxon>
        <taxon>Pseudomonadota</taxon>
        <taxon>Gammaproteobacteria</taxon>
        <taxon>Alteromonadales</taxon>
        <taxon>Pseudoalteromonadaceae</taxon>
        <taxon>Pseudoalteromonas</taxon>
    </lineage>
</organism>
<dbReference type="PATRIC" id="fig|1353533.3.peg.122"/>
<name>V4JKV9_PSEL2</name>
<protein>
    <submittedName>
        <fullName evidence="1">Uncharacterized protein</fullName>
    </submittedName>
</protein>
<dbReference type="RefSeq" id="WP_023397095.1">
    <property type="nucleotide sequence ID" value="NZ_AUSV01000002.1"/>
</dbReference>
<gene>
    <name evidence="1" type="ORF">PL2TA16_02225</name>
</gene>
<reference evidence="1 2" key="1">
    <citation type="submission" date="2013-07" db="EMBL/GenBank/DDBJ databases">
        <title>Draft genome sequence of Pseudoalteromonas luteoviolacea 2ta16.</title>
        <authorList>
            <person name="Allen E.E."/>
            <person name="Azam F."/>
            <person name="Podell S."/>
        </authorList>
    </citation>
    <scope>NUCLEOTIDE SEQUENCE [LARGE SCALE GENOMIC DNA]</scope>
    <source>
        <strain evidence="1 2">2ta16</strain>
    </source>
</reference>
<evidence type="ECO:0000313" key="2">
    <source>
        <dbReference type="Proteomes" id="UP000017820"/>
    </source>
</evidence>
<dbReference type="AlphaFoldDB" id="V4JKV9"/>
<dbReference type="Proteomes" id="UP000017820">
    <property type="component" value="Unassembled WGS sequence"/>
</dbReference>
<comment type="caution">
    <text evidence="1">The sequence shown here is derived from an EMBL/GenBank/DDBJ whole genome shotgun (WGS) entry which is preliminary data.</text>
</comment>
<dbReference type="EMBL" id="AUSV01000002">
    <property type="protein sequence ID" value="ESP95482.1"/>
    <property type="molecule type" value="Genomic_DNA"/>
</dbReference>